<keyword evidence="3 4" id="KW-0904">Protein phosphatase</keyword>
<evidence type="ECO:0000313" key="7">
    <source>
        <dbReference type="EMBL" id="KAG5468295.1"/>
    </source>
</evidence>
<dbReference type="Pfam" id="PF00481">
    <property type="entry name" value="PP2C"/>
    <property type="match status" value="1"/>
</dbReference>
<evidence type="ECO:0000256" key="3">
    <source>
        <dbReference type="ARBA" id="ARBA00022912"/>
    </source>
</evidence>
<feature type="domain" description="PPM-type phosphatase" evidence="6">
    <location>
        <begin position="161"/>
        <end position="421"/>
    </location>
</feature>
<keyword evidence="8" id="KW-1185">Reference proteome</keyword>
<evidence type="ECO:0000256" key="2">
    <source>
        <dbReference type="ARBA" id="ARBA00022801"/>
    </source>
</evidence>
<accession>A0A836H0T5</accession>
<keyword evidence="1" id="KW-0479">Metal-binding</keyword>
<evidence type="ECO:0000313" key="8">
    <source>
        <dbReference type="Proteomes" id="UP000673552"/>
    </source>
</evidence>
<evidence type="ECO:0000256" key="4">
    <source>
        <dbReference type="RuleBase" id="RU003465"/>
    </source>
</evidence>
<dbReference type="OrthoDB" id="10264738at2759"/>
<dbReference type="GeneID" id="92512370"/>
<evidence type="ECO:0000259" key="6">
    <source>
        <dbReference type="PROSITE" id="PS51746"/>
    </source>
</evidence>
<dbReference type="FunFam" id="3.60.40.10:FF:000086">
    <property type="entry name" value="Protein phosphatase 2C-like protein"/>
    <property type="match status" value="1"/>
</dbReference>
<evidence type="ECO:0000256" key="5">
    <source>
        <dbReference type="SAM" id="MobiDB-lite"/>
    </source>
</evidence>
<keyword evidence="2 4" id="KW-0378">Hydrolase</keyword>
<dbReference type="InterPro" id="IPR036457">
    <property type="entry name" value="PPM-type-like_dom_sf"/>
</dbReference>
<comment type="caution">
    <text evidence="7">The sequence shown here is derived from an EMBL/GenBank/DDBJ whole genome shotgun (WGS) entry which is preliminary data.</text>
</comment>
<dbReference type="PANTHER" id="PTHR47992">
    <property type="entry name" value="PROTEIN PHOSPHATASE"/>
    <property type="match status" value="1"/>
</dbReference>
<protein>
    <recommendedName>
        <fullName evidence="6">PPM-type phosphatase domain-containing protein</fullName>
    </recommendedName>
</protein>
<sequence length="450" mass="47740">MPAEKKSDATATRRPGSPPSVKNPTSASATAAFATPKKRSIPRPKQKPPTAPMSKNSSTSSTFVGRHPNFLSAAPASTLARSCDSPKVGLSPEASPPSAGTNDVPAPQPSGDRAGSKDHQSNHVVVPSSMGTTPPSRQNSTTLNPLCRHGSMRKTAFVVVDYGATAEQGTRKTMEDQHTMLSEGIPFFGVYDGHGGTQCAEYLRDQLHGLILGHPEVKTNPEKAIIEGIIEADRAFLARSEAETNESGSVCAVALIIDDKLVVGNVGDAEVVLSHNAKPVVLTVRHNISSNPSEEERIRSVGGKVCHNRVGHPNYNPAVVSLAVTRAIGDAGFKLAKYTDGKPSGVIAVPETSVTRLTDEDEFLVIGCDGLWDVMSYAEVVDFCYHRFQEGVPAQIIAEELAQAALTKGSTDNVTAMLVHLTRREGPLSTRELVPEAAVSTSTRNLSDEP</sequence>
<feature type="region of interest" description="Disordered" evidence="5">
    <location>
        <begin position="429"/>
        <end position="450"/>
    </location>
</feature>
<dbReference type="InterPro" id="IPR000222">
    <property type="entry name" value="PP2C_BS"/>
</dbReference>
<proteinExistence type="inferred from homology"/>
<dbReference type="InterPro" id="IPR015655">
    <property type="entry name" value="PP2C"/>
</dbReference>
<feature type="region of interest" description="Disordered" evidence="5">
    <location>
        <begin position="1"/>
        <end position="147"/>
    </location>
</feature>
<comment type="similarity">
    <text evidence="4">Belongs to the PP2C family.</text>
</comment>
<dbReference type="EMBL" id="JAFEUZ010000034">
    <property type="protein sequence ID" value="KAG5468295.1"/>
    <property type="molecule type" value="Genomic_DNA"/>
</dbReference>
<dbReference type="KEGG" id="lmat:92512370"/>
<feature type="compositionally biased region" description="Polar residues" evidence="5">
    <location>
        <begin position="129"/>
        <end position="144"/>
    </location>
</feature>
<dbReference type="SMART" id="SM00332">
    <property type="entry name" value="PP2Cc"/>
    <property type="match status" value="1"/>
</dbReference>
<gene>
    <name evidence="7" type="ORF">LSCM1_02274</name>
</gene>
<dbReference type="GO" id="GO:0046872">
    <property type="term" value="F:metal ion binding"/>
    <property type="evidence" value="ECO:0007669"/>
    <property type="project" value="UniProtKB-KW"/>
</dbReference>
<dbReference type="RefSeq" id="XP_067175233.1">
    <property type="nucleotide sequence ID" value="XM_067319858.1"/>
</dbReference>
<feature type="compositionally biased region" description="Low complexity" evidence="5">
    <location>
        <begin position="25"/>
        <end position="35"/>
    </location>
</feature>
<dbReference type="PROSITE" id="PS51746">
    <property type="entry name" value="PPM_2"/>
    <property type="match status" value="1"/>
</dbReference>
<feature type="compositionally biased region" description="Polar residues" evidence="5">
    <location>
        <begin position="53"/>
        <end position="63"/>
    </location>
</feature>
<feature type="compositionally biased region" description="Polar residues" evidence="5">
    <location>
        <begin position="439"/>
        <end position="450"/>
    </location>
</feature>
<dbReference type="CDD" id="cd00143">
    <property type="entry name" value="PP2Cc"/>
    <property type="match status" value="1"/>
</dbReference>
<organism evidence="7 8">
    <name type="scientific">Leishmania martiniquensis</name>
    <dbReference type="NCBI Taxonomy" id="1580590"/>
    <lineage>
        <taxon>Eukaryota</taxon>
        <taxon>Discoba</taxon>
        <taxon>Euglenozoa</taxon>
        <taxon>Kinetoplastea</taxon>
        <taxon>Metakinetoplastina</taxon>
        <taxon>Trypanosomatida</taxon>
        <taxon>Trypanosomatidae</taxon>
        <taxon>Leishmaniinae</taxon>
        <taxon>Leishmania</taxon>
    </lineage>
</organism>
<dbReference type="AlphaFoldDB" id="A0A836H0T5"/>
<feature type="compositionally biased region" description="Basic residues" evidence="5">
    <location>
        <begin position="36"/>
        <end position="46"/>
    </location>
</feature>
<dbReference type="Gene3D" id="3.60.40.10">
    <property type="entry name" value="PPM-type phosphatase domain"/>
    <property type="match status" value="1"/>
</dbReference>
<dbReference type="InterPro" id="IPR001932">
    <property type="entry name" value="PPM-type_phosphatase-like_dom"/>
</dbReference>
<evidence type="ECO:0000256" key="1">
    <source>
        <dbReference type="ARBA" id="ARBA00022723"/>
    </source>
</evidence>
<name>A0A836H0T5_9TRYP</name>
<dbReference type="PROSITE" id="PS01032">
    <property type="entry name" value="PPM_1"/>
    <property type="match status" value="1"/>
</dbReference>
<dbReference type="SUPFAM" id="SSF81606">
    <property type="entry name" value="PP2C-like"/>
    <property type="match status" value="1"/>
</dbReference>
<dbReference type="Proteomes" id="UP000673552">
    <property type="component" value="Chromosome 34"/>
</dbReference>
<dbReference type="GO" id="GO:0004722">
    <property type="term" value="F:protein serine/threonine phosphatase activity"/>
    <property type="evidence" value="ECO:0007669"/>
    <property type="project" value="InterPro"/>
</dbReference>
<reference evidence="7 8" key="1">
    <citation type="submission" date="2021-03" db="EMBL/GenBank/DDBJ databases">
        <title>Leishmania (Mundinia) martiniquensis Genome sequencing and assembly.</title>
        <authorList>
            <person name="Almutairi H."/>
            <person name="Gatherer D."/>
        </authorList>
    </citation>
    <scope>NUCLEOTIDE SEQUENCE [LARGE SCALE GENOMIC DNA]</scope>
    <source>
        <strain evidence="7">LSCM1</strain>
    </source>
</reference>